<dbReference type="AlphaFoldDB" id="A0A6H0XWE6"/>
<feature type="transmembrane region" description="Helical" evidence="1">
    <location>
        <begin position="12"/>
        <end position="31"/>
    </location>
</feature>
<accession>A0A6H0XWE6</accession>
<keyword evidence="3" id="KW-1185">Reference proteome</keyword>
<dbReference type="OrthoDB" id="72269at2759"/>
<evidence type="ECO:0000313" key="3">
    <source>
        <dbReference type="Proteomes" id="UP000503462"/>
    </source>
</evidence>
<dbReference type="Proteomes" id="UP000503462">
    <property type="component" value="Chromosome 3"/>
</dbReference>
<sequence>MTGLTDLNTTRLMLVYGAFPALAGIGWWGTMHSTFKNGLWRHLTDLVRGTTEAIPNTKQKLIRKWTGIRPLDDYLSLYLAFFLSGSRGSPVMALQNRYFVSQYAVMWSLIQLQCHRKESSALIQSSLLFTGFAVQSIGAAPVVPVWCAAHLATSLLSGAPTQFGGISKSRIAAIPASVMLSIFTPLIMSPLSRSALAAQSWINMWQVYYLFSDLFERLIAVAFTSSTLSPAVATSRLYSFAIGLATVSHALVVGVVLLSKIAPKLPTGYDHISFIKIFWPRLRLEKAGDMFEARLHFLRWDLAISALSILLWAVACYVLALPPGTAMTMSDASRLGVKIFARVCFTGPAGAAAWLLRERDLLLSRNGNAL</sequence>
<keyword evidence="1" id="KW-0812">Transmembrane</keyword>
<feature type="transmembrane region" description="Helical" evidence="1">
    <location>
        <begin position="126"/>
        <end position="151"/>
    </location>
</feature>
<feature type="transmembrane region" description="Helical" evidence="1">
    <location>
        <begin position="340"/>
        <end position="356"/>
    </location>
</feature>
<proteinExistence type="predicted"/>
<evidence type="ECO:0000256" key="1">
    <source>
        <dbReference type="SAM" id="Phobius"/>
    </source>
</evidence>
<organism evidence="2 3">
    <name type="scientific">Peltaster fructicola</name>
    <dbReference type="NCBI Taxonomy" id="286661"/>
    <lineage>
        <taxon>Eukaryota</taxon>
        <taxon>Fungi</taxon>
        <taxon>Dikarya</taxon>
        <taxon>Ascomycota</taxon>
        <taxon>Pezizomycotina</taxon>
        <taxon>Dothideomycetes</taxon>
        <taxon>Dothideomycetes incertae sedis</taxon>
        <taxon>Peltaster</taxon>
    </lineage>
</organism>
<evidence type="ECO:0000313" key="2">
    <source>
        <dbReference type="EMBL" id="QIW99005.1"/>
    </source>
</evidence>
<gene>
    <name evidence="2" type="ORF">AMS68_004523</name>
</gene>
<protein>
    <submittedName>
        <fullName evidence="2">Uncharacterized protein</fullName>
    </submittedName>
</protein>
<feature type="transmembrane region" description="Helical" evidence="1">
    <location>
        <begin position="171"/>
        <end position="187"/>
    </location>
</feature>
<name>A0A6H0XWE6_9PEZI</name>
<dbReference type="EMBL" id="CP051141">
    <property type="protein sequence ID" value="QIW99005.1"/>
    <property type="molecule type" value="Genomic_DNA"/>
</dbReference>
<feature type="transmembrane region" description="Helical" evidence="1">
    <location>
        <begin position="237"/>
        <end position="258"/>
    </location>
</feature>
<feature type="transmembrane region" description="Helical" evidence="1">
    <location>
        <begin position="300"/>
        <end position="320"/>
    </location>
</feature>
<keyword evidence="1" id="KW-0472">Membrane</keyword>
<reference evidence="2 3" key="1">
    <citation type="journal article" date="2016" name="Sci. Rep.">
        <title>Peltaster fructicola genome reveals evolution from an invasive phytopathogen to an ectophytic parasite.</title>
        <authorList>
            <person name="Xu C."/>
            <person name="Chen H."/>
            <person name="Gleason M.L."/>
            <person name="Xu J.R."/>
            <person name="Liu H."/>
            <person name="Zhang R."/>
            <person name="Sun G."/>
        </authorList>
    </citation>
    <scope>NUCLEOTIDE SEQUENCE [LARGE SCALE GENOMIC DNA]</scope>
    <source>
        <strain evidence="2 3">LNHT1506</strain>
    </source>
</reference>
<keyword evidence="1" id="KW-1133">Transmembrane helix</keyword>